<name>A0A1X7VMM3_AMPQE</name>
<dbReference type="AlphaFoldDB" id="A0A1X7VMM3"/>
<protein>
    <submittedName>
        <fullName evidence="1">Uncharacterized protein</fullName>
    </submittedName>
</protein>
<reference evidence="1" key="1">
    <citation type="submission" date="2017-05" db="UniProtKB">
        <authorList>
            <consortium name="EnsemblMetazoa"/>
        </authorList>
    </citation>
    <scope>IDENTIFICATION</scope>
</reference>
<organism evidence="1">
    <name type="scientific">Amphimedon queenslandica</name>
    <name type="common">Sponge</name>
    <dbReference type="NCBI Taxonomy" id="400682"/>
    <lineage>
        <taxon>Eukaryota</taxon>
        <taxon>Metazoa</taxon>
        <taxon>Porifera</taxon>
        <taxon>Demospongiae</taxon>
        <taxon>Heteroscleromorpha</taxon>
        <taxon>Haplosclerida</taxon>
        <taxon>Niphatidae</taxon>
        <taxon>Amphimedon</taxon>
    </lineage>
</organism>
<dbReference type="EnsemblMetazoa" id="Aqu2.1.41095_001">
    <property type="protein sequence ID" value="Aqu2.1.41095_001"/>
    <property type="gene ID" value="Aqu2.1.41095"/>
</dbReference>
<evidence type="ECO:0000313" key="1">
    <source>
        <dbReference type="EnsemblMetazoa" id="Aqu2.1.41095_001"/>
    </source>
</evidence>
<accession>A0A1X7VMM3</accession>
<proteinExistence type="predicted"/>
<dbReference type="InParanoid" id="A0A1X7VMM3"/>
<sequence>FYHILSTIPQLEYCYISACNMKIKYQ</sequence>